<dbReference type="Pfam" id="PF09404">
    <property type="entry name" value="C12orf66_like"/>
    <property type="match status" value="1"/>
</dbReference>
<evidence type="ECO:0000313" key="1">
    <source>
        <dbReference type="EMBL" id="CAL1537513.1"/>
    </source>
</evidence>
<dbReference type="EMBL" id="CAXITT010000265">
    <property type="protein sequence ID" value="CAL1537513.1"/>
    <property type="molecule type" value="Genomic_DNA"/>
</dbReference>
<dbReference type="InterPro" id="IPR038060">
    <property type="entry name" value="C12orf66-like_central_sf"/>
</dbReference>
<dbReference type="InterPro" id="IPR018544">
    <property type="entry name" value="KICS_2"/>
</dbReference>
<name>A0AAV2HTU6_LYMST</name>
<accession>A0AAV2HTU6</accession>
<dbReference type="Proteomes" id="UP001497497">
    <property type="component" value="Unassembled WGS sequence"/>
</dbReference>
<dbReference type="GO" id="GO:0034198">
    <property type="term" value="P:cellular response to amino acid starvation"/>
    <property type="evidence" value="ECO:0007669"/>
    <property type="project" value="TreeGrafter"/>
</dbReference>
<keyword evidence="2" id="KW-1185">Reference proteome</keyword>
<evidence type="ECO:0000313" key="2">
    <source>
        <dbReference type="Proteomes" id="UP001497497"/>
    </source>
</evidence>
<reference evidence="1 2" key="1">
    <citation type="submission" date="2024-04" db="EMBL/GenBank/DDBJ databases">
        <authorList>
            <consortium name="Genoscope - CEA"/>
            <person name="William W."/>
        </authorList>
    </citation>
    <scope>NUCLEOTIDE SEQUENCE [LARGE SCALE GENOMIC DNA]</scope>
</reference>
<protein>
    <submittedName>
        <fullName evidence="1">Uncharacterized protein</fullName>
    </submittedName>
</protein>
<dbReference type="AlphaFoldDB" id="A0AAV2HTU6"/>
<dbReference type="GO" id="GO:0042149">
    <property type="term" value="P:cellular response to glucose starvation"/>
    <property type="evidence" value="ECO:0007669"/>
    <property type="project" value="TreeGrafter"/>
</dbReference>
<dbReference type="GO" id="GO:0061462">
    <property type="term" value="P:protein localization to lysosome"/>
    <property type="evidence" value="ECO:0007669"/>
    <property type="project" value="TreeGrafter"/>
</dbReference>
<organism evidence="1 2">
    <name type="scientific">Lymnaea stagnalis</name>
    <name type="common">Great pond snail</name>
    <name type="synonym">Helix stagnalis</name>
    <dbReference type="NCBI Taxonomy" id="6523"/>
    <lineage>
        <taxon>Eukaryota</taxon>
        <taxon>Metazoa</taxon>
        <taxon>Spiralia</taxon>
        <taxon>Lophotrochozoa</taxon>
        <taxon>Mollusca</taxon>
        <taxon>Gastropoda</taxon>
        <taxon>Heterobranchia</taxon>
        <taxon>Euthyneura</taxon>
        <taxon>Panpulmonata</taxon>
        <taxon>Hygrophila</taxon>
        <taxon>Lymnaeoidea</taxon>
        <taxon>Lymnaeidae</taxon>
        <taxon>Lymnaea</taxon>
    </lineage>
</organism>
<comment type="caution">
    <text evidence="1">The sequence shown here is derived from an EMBL/GenBank/DDBJ whole genome shotgun (WGS) entry which is preliminary data.</text>
</comment>
<gene>
    <name evidence="1" type="ORF">GSLYS_00011426001</name>
</gene>
<dbReference type="GO" id="GO:1904262">
    <property type="term" value="P:negative regulation of TORC1 signaling"/>
    <property type="evidence" value="ECO:0007669"/>
    <property type="project" value="TreeGrafter"/>
</dbReference>
<dbReference type="SUPFAM" id="SSF160651">
    <property type="entry name" value="FLJ32549 C-terminal domain-like"/>
    <property type="match status" value="1"/>
</dbReference>
<proteinExistence type="predicted"/>
<dbReference type="PANTHER" id="PTHR31581:SF1">
    <property type="entry name" value="KICSTOR SUBUNIT 2"/>
    <property type="match status" value="1"/>
</dbReference>
<dbReference type="PANTHER" id="PTHR31581">
    <property type="entry name" value="KICSTOR COMPLEX PROTEIN C12ORF66"/>
    <property type="match status" value="1"/>
</dbReference>
<dbReference type="SUPFAM" id="SSF158548">
    <property type="entry name" value="FLJ32549 domain-like"/>
    <property type="match status" value="1"/>
</dbReference>
<sequence>MSKKPNKWALVDPTPVDLATRMSSKESVLGVPTLSLPHEESILEHYFTLLSQASFDKAKELVDTEKDGHKFSNAASWGEILQCLSQLATAEKNYSNLVFLGQKRFTHIVRSKDSAKSIYSMLFQEFQRMENFLTPLLRESSTHLETDQLLAHISGQLSYFVRARIKMIEFYEQLASLGAMRQWMNFDDLIMILEEIVAENVTAFHHPLGTSLKTVFSLECESLSHLLKALLLMTTWSYMQCVLQLHQAHSKLNTWGTMIPIKEVKSSFGRSSSKSNPFPPIYTWMYKLKGILLSKFALYFYDVLAKQTIPSEMKANLSKVPEDFVGRIQAFQKKSDATNIYLVLDAEGLSGRVGEGGYHHPNKYAEPTQGMETYPPIYSYPMERTINSTRWHTIIMIMNSSTECTDKIQFMFEKATDKKPQTSYFIIRVDIRIALVVIFESKKNERDSTVNTFMTDLASQLRCQTVMAGLKNFARS</sequence>
<dbReference type="Gene3D" id="1.10.3450.30">
    <property type="match status" value="1"/>
</dbReference>